<protein>
    <submittedName>
        <fullName evidence="1">Uncharacterized protein</fullName>
    </submittedName>
</protein>
<comment type="caution">
    <text evidence="1">The sequence shown here is derived from an EMBL/GenBank/DDBJ whole genome shotgun (WGS) entry which is preliminary data.</text>
</comment>
<name>I4M6M9_9BIFI</name>
<dbReference type="Proteomes" id="UP000033074">
    <property type="component" value="Unassembled WGS sequence"/>
</dbReference>
<gene>
    <name evidence="1" type="ORF">CGSMWGv00703Dmash_05838</name>
</gene>
<proteinExistence type="predicted"/>
<dbReference type="AlphaFoldDB" id="I4M6M9"/>
<dbReference type="EMBL" id="ADEV01000011">
    <property type="protein sequence ID" value="EIK84869.1"/>
    <property type="molecule type" value="Genomic_DNA"/>
</dbReference>
<organism evidence="1 2">
    <name type="scientific">Gardnerella greenwoodii 00703Dmash</name>
    <dbReference type="NCBI Taxonomy" id="698960"/>
    <lineage>
        <taxon>Bacteria</taxon>
        <taxon>Bacillati</taxon>
        <taxon>Actinomycetota</taxon>
        <taxon>Actinomycetes</taxon>
        <taxon>Bifidobacteriales</taxon>
        <taxon>Bifidobacteriaceae</taxon>
        <taxon>Gardnerella</taxon>
        <taxon>Gardnerella greenwoodii</taxon>
    </lineage>
</organism>
<sequence length="74" mass="8188">MNGAAAHWLILARSSGSESELSAIRFSTYSFAKGRLRVDFRILGTLPRGEQIAVETDRPLLNFQIIAALKQTLL</sequence>
<accession>I4M6M9</accession>
<reference evidence="1 2" key="1">
    <citation type="journal article" date="2012" name="J. Bacteriol.">
        <title>Comparative Genomic Analyses of 17 Clinical Isolates of Gardnerella vaginalis Provide Evidence of Multiple Genetically Isolated Clades Consistent with Subspeciation into Genovars.</title>
        <authorList>
            <person name="Ahmed A."/>
            <person name="Earl J."/>
            <person name="Retchless A."/>
            <person name="Hillier S."/>
            <person name="Rabe L."/>
            <person name="Cherpes T."/>
            <person name="Powell E."/>
            <person name="Janto B."/>
            <person name="Eutsey R."/>
            <person name="Hiller N.L."/>
            <person name="Boissy R."/>
            <person name="Dahlgreen M."/>
            <person name="Hall B."/>
            <person name="Costerton J."/>
            <person name="Post J.C."/>
            <person name="Hu F."/>
            <person name="Ehrlich G."/>
        </authorList>
    </citation>
    <scope>NUCLEOTIDE SEQUENCE [LARGE SCALE GENOMIC DNA]</scope>
    <source>
        <strain evidence="1 2">00703Dmash</strain>
    </source>
</reference>
<evidence type="ECO:0000313" key="2">
    <source>
        <dbReference type="Proteomes" id="UP000033074"/>
    </source>
</evidence>
<evidence type="ECO:0000313" key="1">
    <source>
        <dbReference type="EMBL" id="EIK84869.1"/>
    </source>
</evidence>